<proteinExistence type="inferred from homology"/>
<comment type="similarity">
    <text evidence="1">Belongs to the disease resistance NB-LRR family.</text>
</comment>
<dbReference type="InterPro" id="IPR041118">
    <property type="entry name" value="Rx_N"/>
</dbReference>
<evidence type="ECO:0000313" key="7">
    <source>
        <dbReference type="EMBL" id="RCV17888.1"/>
    </source>
</evidence>
<keyword evidence="5" id="KW-0611">Plant defense</keyword>
<dbReference type="PANTHER" id="PTHR33377:SF79">
    <property type="entry name" value="RX N-TERMINAL DOMAIN-CONTAINING PROTEIN"/>
    <property type="match status" value="1"/>
</dbReference>
<keyword evidence="3" id="KW-0677">Repeat</keyword>
<feature type="domain" description="Disease resistance N-terminal" evidence="6">
    <location>
        <begin position="12"/>
        <end position="87"/>
    </location>
</feature>
<dbReference type="Pfam" id="PF18052">
    <property type="entry name" value="Rx_N"/>
    <property type="match status" value="1"/>
</dbReference>
<reference evidence="7" key="1">
    <citation type="journal article" date="2012" name="Nat. Biotechnol.">
        <title>Reference genome sequence of the model plant Setaria.</title>
        <authorList>
            <person name="Bennetzen J.L."/>
            <person name="Schmutz J."/>
            <person name="Wang H."/>
            <person name="Percifield R."/>
            <person name="Hawkins J."/>
            <person name="Pontaroli A.C."/>
            <person name="Estep M."/>
            <person name="Feng L."/>
            <person name="Vaughn J.N."/>
            <person name="Grimwood J."/>
            <person name="Jenkins J."/>
            <person name="Barry K."/>
            <person name="Lindquist E."/>
            <person name="Hellsten U."/>
            <person name="Deshpande S."/>
            <person name="Wang X."/>
            <person name="Wu X."/>
            <person name="Mitros T."/>
            <person name="Triplett J."/>
            <person name="Yang X."/>
            <person name="Ye C.Y."/>
            <person name="Mauro-Herrera M."/>
            <person name="Wang L."/>
            <person name="Li P."/>
            <person name="Sharma M."/>
            <person name="Sharma R."/>
            <person name="Ronald P.C."/>
            <person name="Panaud O."/>
            <person name="Kellogg E.A."/>
            <person name="Brutnell T.P."/>
            <person name="Doust A.N."/>
            <person name="Tuskan G.A."/>
            <person name="Rokhsar D."/>
            <person name="Devos K.M."/>
        </authorList>
    </citation>
    <scope>NUCLEOTIDE SEQUENCE [LARGE SCALE GENOMIC DNA]</scope>
    <source>
        <strain evidence="7">Yugu1</strain>
    </source>
</reference>
<evidence type="ECO:0000256" key="5">
    <source>
        <dbReference type="ARBA" id="ARBA00022821"/>
    </source>
</evidence>
<evidence type="ECO:0000256" key="2">
    <source>
        <dbReference type="ARBA" id="ARBA00022614"/>
    </source>
</evidence>
<name>A0A368QJH9_SETIT</name>
<protein>
    <recommendedName>
        <fullName evidence="6">Disease resistance N-terminal domain-containing protein</fullName>
    </recommendedName>
</protein>
<keyword evidence="2" id="KW-0433">Leucine-rich repeat</keyword>
<dbReference type="EMBL" id="CM003530">
    <property type="protein sequence ID" value="RCV17888.1"/>
    <property type="molecule type" value="Genomic_DNA"/>
</dbReference>
<evidence type="ECO:0000256" key="4">
    <source>
        <dbReference type="ARBA" id="ARBA00022741"/>
    </source>
</evidence>
<dbReference type="GO" id="GO:0000166">
    <property type="term" value="F:nucleotide binding"/>
    <property type="evidence" value="ECO:0007669"/>
    <property type="project" value="UniProtKB-KW"/>
</dbReference>
<dbReference type="GO" id="GO:0006952">
    <property type="term" value="P:defense response"/>
    <property type="evidence" value="ECO:0007669"/>
    <property type="project" value="UniProtKB-KW"/>
</dbReference>
<dbReference type="PANTHER" id="PTHR33377">
    <property type="entry name" value="OS10G0134700 PROTEIN-RELATED"/>
    <property type="match status" value="1"/>
</dbReference>
<accession>A0A368QJH9</accession>
<evidence type="ECO:0000256" key="3">
    <source>
        <dbReference type="ARBA" id="ARBA00022737"/>
    </source>
</evidence>
<dbReference type="OrthoDB" id="690094at2759"/>
<keyword evidence="4" id="KW-0547">Nucleotide-binding</keyword>
<evidence type="ECO:0000259" key="6">
    <source>
        <dbReference type="Pfam" id="PF18052"/>
    </source>
</evidence>
<sequence>MEVAISAISGEILSRFISFLVKKHTDQVCLEDQLERLQHLLLRVHTVVEESEGRYITNSRMLVKLGMLVDAMYQGYHVLDTFRYKPHEEIPLQQQVRDSCDTSCADRSKSIRAVSNSMRISTSANHELQAALRNLESVVANMTEFVILLGGCKQMPKRPYDTYLYTDNFMFSRLVEKQHIINVLLEDNSPHGSLVVLPIIGGYRVGKKSLVGYACNDNMVRSYFSSVLHLNSDNFWKVSHETFNPGRILVLIEFISDVDDNEWFRFYSAASRTGTGSKVVIISRFQEIARFGTVKPICLRSLSQAEFLYLFKVLAFGSTDPENHPQLASIGMKIALLLKGLLVVGNTLADLLRKNQNVQFWFDMLKRLRNSIERNFSNFGEHPKQLLERDQQTDITMLISPSSSPLHVMPSHDESNYGRNELFKMKFGDLIEGSTTIPQKEEFQMIVWESRIPPFTKFVTNCIQDKHPCTSSYNKRRRKLYPMTSSYLC</sequence>
<dbReference type="AlphaFoldDB" id="A0A368QJH9"/>
<dbReference type="SUPFAM" id="SSF52540">
    <property type="entry name" value="P-loop containing nucleoside triphosphate hydrolases"/>
    <property type="match status" value="1"/>
</dbReference>
<gene>
    <name evidence="7" type="ORF">SETIT_3G256100v2</name>
</gene>
<evidence type="ECO:0000256" key="1">
    <source>
        <dbReference type="ARBA" id="ARBA00008894"/>
    </source>
</evidence>
<reference evidence="7" key="2">
    <citation type="submission" date="2015-07" db="EMBL/GenBank/DDBJ databases">
        <authorList>
            <person name="Noorani M."/>
        </authorList>
    </citation>
    <scope>NUCLEOTIDE SEQUENCE</scope>
    <source>
        <strain evidence="7">Yugu1</strain>
    </source>
</reference>
<organism evidence="7">
    <name type="scientific">Setaria italica</name>
    <name type="common">Foxtail millet</name>
    <name type="synonym">Panicum italicum</name>
    <dbReference type="NCBI Taxonomy" id="4555"/>
    <lineage>
        <taxon>Eukaryota</taxon>
        <taxon>Viridiplantae</taxon>
        <taxon>Streptophyta</taxon>
        <taxon>Embryophyta</taxon>
        <taxon>Tracheophyta</taxon>
        <taxon>Spermatophyta</taxon>
        <taxon>Magnoliopsida</taxon>
        <taxon>Liliopsida</taxon>
        <taxon>Poales</taxon>
        <taxon>Poaceae</taxon>
        <taxon>PACMAD clade</taxon>
        <taxon>Panicoideae</taxon>
        <taxon>Panicodae</taxon>
        <taxon>Paniceae</taxon>
        <taxon>Cenchrinae</taxon>
        <taxon>Setaria</taxon>
    </lineage>
</organism>
<dbReference type="InterPro" id="IPR027417">
    <property type="entry name" value="P-loop_NTPase"/>
</dbReference>